<dbReference type="OrthoDB" id="7873712at2"/>
<protein>
    <submittedName>
        <fullName evidence="1">Uncharacterized protein</fullName>
    </submittedName>
</protein>
<accession>A0A497Z5W0</accession>
<dbReference type="RefSeq" id="WP_010441075.1">
    <property type="nucleotide sequence ID" value="NZ_AEYW01000007.1"/>
</dbReference>
<evidence type="ECO:0000313" key="1">
    <source>
        <dbReference type="EMBL" id="RLK00686.1"/>
    </source>
</evidence>
<gene>
    <name evidence="1" type="ORF">CLV75_3679</name>
</gene>
<reference evidence="1 2" key="1">
    <citation type="submission" date="2018-10" db="EMBL/GenBank/DDBJ databases">
        <title>Genomic Encyclopedia of Archaeal and Bacterial Type Strains, Phase II (KMG-II): from individual species to whole genera.</title>
        <authorList>
            <person name="Goeker M."/>
        </authorList>
    </citation>
    <scope>NUCLEOTIDE SEQUENCE [LARGE SCALE GENOMIC DNA]</scope>
    <source>
        <strain evidence="1 2">DSM 29317</strain>
    </source>
</reference>
<dbReference type="Proteomes" id="UP000271700">
    <property type="component" value="Unassembled WGS sequence"/>
</dbReference>
<organism evidence="1 2">
    <name type="scientific">Ruegeria conchae</name>
    <dbReference type="NCBI Taxonomy" id="981384"/>
    <lineage>
        <taxon>Bacteria</taxon>
        <taxon>Pseudomonadati</taxon>
        <taxon>Pseudomonadota</taxon>
        <taxon>Alphaproteobacteria</taxon>
        <taxon>Rhodobacterales</taxon>
        <taxon>Roseobacteraceae</taxon>
        <taxon>Ruegeria</taxon>
    </lineage>
</organism>
<evidence type="ECO:0000313" key="2">
    <source>
        <dbReference type="Proteomes" id="UP000271700"/>
    </source>
</evidence>
<dbReference type="EMBL" id="RCCT01000006">
    <property type="protein sequence ID" value="RLK00686.1"/>
    <property type="molecule type" value="Genomic_DNA"/>
</dbReference>
<dbReference type="STRING" id="981384.GCA_000192475_02631"/>
<comment type="caution">
    <text evidence="1">The sequence shown here is derived from an EMBL/GenBank/DDBJ whole genome shotgun (WGS) entry which is preliminary data.</text>
</comment>
<sequence>MTPRLFKPSYLLWVGPLAALWLTFHTLGLPHVIWSYTWRDNGHGMSLSVPRIYVRCRFIGPYGEFDVPATGGNCAWVRFFHEETR</sequence>
<dbReference type="AlphaFoldDB" id="A0A497Z5W0"/>
<proteinExistence type="predicted"/>
<name>A0A497Z5W0_9RHOB</name>
<keyword evidence="2" id="KW-1185">Reference proteome</keyword>